<dbReference type="SUPFAM" id="SSF53448">
    <property type="entry name" value="Nucleotide-diphospho-sugar transferases"/>
    <property type="match status" value="1"/>
</dbReference>
<evidence type="ECO:0000313" key="1">
    <source>
        <dbReference type="EMBL" id="KFM20942.1"/>
    </source>
</evidence>
<dbReference type="InterPro" id="IPR029044">
    <property type="entry name" value="Nucleotide-diphossugar_trans"/>
</dbReference>
<comment type="caution">
    <text evidence="1">The sequence shown here is derived from an EMBL/GenBank/DDBJ whole genome shotgun (WGS) entry which is preliminary data.</text>
</comment>
<reference evidence="1 2" key="1">
    <citation type="submission" date="2014-06" db="EMBL/GenBank/DDBJ databases">
        <authorList>
            <person name="Ngugi D.K."/>
            <person name="Blom J."/>
            <person name="Alam I."/>
            <person name="Rashid M."/>
            <person name="Baalawi W."/>
            <person name="Zhang G."/>
            <person name="Hikmawan T."/>
            <person name="Guan Y."/>
            <person name="Antunes A."/>
            <person name="Siam R."/>
            <person name="El-Dorry H."/>
            <person name="Bajic V."/>
            <person name="Stingl U."/>
        </authorList>
    </citation>
    <scope>NUCLEOTIDE SEQUENCE [LARGE SCALE GENOMIC DNA]</scope>
    <source>
        <strain evidence="1">SCGC AAA799-B03</strain>
    </source>
</reference>
<dbReference type="Gene3D" id="3.90.550.10">
    <property type="entry name" value="Spore Coat Polysaccharide Biosynthesis Protein SpsA, Chain A"/>
    <property type="match status" value="1"/>
</dbReference>
<sequence length="36" mass="4041">MKAIILAAGRGTRFENSKKINHKSLLKISDSTIIER</sequence>
<protein>
    <recommendedName>
        <fullName evidence="3">Glucosamine-1-phosphate N-acetyltransferase</fullName>
    </recommendedName>
</protein>
<proteinExistence type="predicted"/>
<gene>
    <name evidence="1" type="ORF">AAA799B03_01461</name>
</gene>
<dbReference type="AlphaFoldDB" id="A0A087S5D8"/>
<name>A0A087S5D8_9ARCH</name>
<organism evidence="1 2">
    <name type="scientific">Marine Group I thaumarchaeote SCGC AAA799-B03</name>
    <dbReference type="NCBI Taxonomy" id="1502289"/>
    <lineage>
        <taxon>Archaea</taxon>
        <taxon>Nitrososphaerota</taxon>
        <taxon>Marine Group I</taxon>
    </lineage>
</organism>
<evidence type="ECO:0000313" key="2">
    <source>
        <dbReference type="Proteomes" id="UP000029384"/>
    </source>
</evidence>
<feature type="non-terminal residue" evidence="1">
    <location>
        <position position="36"/>
    </location>
</feature>
<evidence type="ECO:0008006" key="3">
    <source>
        <dbReference type="Google" id="ProtNLM"/>
    </source>
</evidence>
<keyword evidence="2" id="KW-1185">Reference proteome</keyword>
<dbReference type="EMBL" id="JOTA01000092">
    <property type="protein sequence ID" value="KFM20942.1"/>
    <property type="molecule type" value="Genomic_DNA"/>
</dbReference>
<dbReference type="Proteomes" id="UP000029384">
    <property type="component" value="Unassembled WGS sequence"/>
</dbReference>
<accession>A0A087S5D8</accession>